<dbReference type="PROSITE" id="PS51257">
    <property type="entry name" value="PROKAR_LIPOPROTEIN"/>
    <property type="match status" value="1"/>
</dbReference>
<proteinExistence type="predicted"/>
<reference evidence="2" key="2">
    <citation type="submission" date="2021-04" db="EMBL/GenBank/DDBJ databases">
        <authorList>
            <person name="Gilroy R."/>
        </authorList>
    </citation>
    <scope>NUCLEOTIDE SEQUENCE</scope>
    <source>
        <strain evidence="2">CHK186-1790</strain>
    </source>
</reference>
<sequence>MKKRTLSLAALILALCLALTGCGQSEEAKAADELIAAIGEVTLESEPQIIEAEEAVAALSEEDRNSLKNDQTLTDARAAYEALVVDQAASEVEEAISAIGTVTLESGEAIQNARTLYDGSEADVQAAVENIADLEAAETELSTLKVEEATNLITAIGGTVTLDSAAAVEAAQAAYDALTSEQQSQVANSGDLNAAITQLDALQQEQAQSLLDAMRVEDDPVRNMAFYFPQAFPYYTDIRSFVLPYIGTQDGRYWMNLRFNYTDADNWVFFETVTLAVDDERYYEYFNYFDVTRDNDTEVWEYVDMDVGEEELEMLKAIADSETTIIRFEGDDYYSDFTVSASDKEAIRQMVTAYEALT</sequence>
<evidence type="ECO:0000313" key="3">
    <source>
        <dbReference type="Proteomes" id="UP000823882"/>
    </source>
</evidence>
<dbReference type="EMBL" id="DWWJ01000117">
    <property type="protein sequence ID" value="HJC41225.1"/>
    <property type="molecule type" value="Genomic_DNA"/>
</dbReference>
<keyword evidence="1" id="KW-0732">Signal</keyword>
<comment type="caution">
    <text evidence="2">The sequence shown here is derived from an EMBL/GenBank/DDBJ whole genome shotgun (WGS) entry which is preliminary data.</text>
</comment>
<accession>A0A9D2P1L9</accession>
<name>A0A9D2P1L9_9FIRM</name>
<organism evidence="2 3">
    <name type="scientific">Candidatus Intestinimonas pullistercoris</name>
    <dbReference type="NCBI Taxonomy" id="2838623"/>
    <lineage>
        <taxon>Bacteria</taxon>
        <taxon>Bacillati</taxon>
        <taxon>Bacillota</taxon>
        <taxon>Clostridia</taxon>
        <taxon>Eubacteriales</taxon>
        <taxon>Intestinimonas</taxon>
    </lineage>
</organism>
<protein>
    <submittedName>
        <fullName evidence="2">Uncharacterized protein</fullName>
    </submittedName>
</protein>
<dbReference type="Proteomes" id="UP000823882">
    <property type="component" value="Unassembled WGS sequence"/>
</dbReference>
<feature type="chain" id="PRO_5038909739" evidence="1">
    <location>
        <begin position="31"/>
        <end position="358"/>
    </location>
</feature>
<reference evidence="2" key="1">
    <citation type="journal article" date="2021" name="PeerJ">
        <title>Extensive microbial diversity within the chicken gut microbiome revealed by metagenomics and culture.</title>
        <authorList>
            <person name="Gilroy R."/>
            <person name="Ravi A."/>
            <person name="Getino M."/>
            <person name="Pursley I."/>
            <person name="Horton D.L."/>
            <person name="Alikhan N.F."/>
            <person name="Baker D."/>
            <person name="Gharbi K."/>
            <person name="Hall N."/>
            <person name="Watson M."/>
            <person name="Adriaenssens E.M."/>
            <person name="Foster-Nyarko E."/>
            <person name="Jarju S."/>
            <person name="Secka A."/>
            <person name="Antonio M."/>
            <person name="Oren A."/>
            <person name="Chaudhuri R.R."/>
            <person name="La Ragione R."/>
            <person name="Hildebrand F."/>
            <person name="Pallen M.J."/>
        </authorList>
    </citation>
    <scope>NUCLEOTIDE SEQUENCE</scope>
    <source>
        <strain evidence="2">CHK186-1790</strain>
    </source>
</reference>
<feature type="signal peptide" evidence="1">
    <location>
        <begin position="1"/>
        <end position="30"/>
    </location>
</feature>
<evidence type="ECO:0000256" key="1">
    <source>
        <dbReference type="SAM" id="SignalP"/>
    </source>
</evidence>
<evidence type="ECO:0000313" key="2">
    <source>
        <dbReference type="EMBL" id="HJC41225.1"/>
    </source>
</evidence>
<gene>
    <name evidence="2" type="ORF">H9701_06700</name>
</gene>
<dbReference type="AlphaFoldDB" id="A0A9D2P1L9"/>